<evidence type="ECO:0000313" key="1">
    <source>
        <dbReference type="EMBL" id="ALW86312.1"/>
    </source>
</evidence>
<dbReference type="KEGG" id="hyg:AUC43_15215"/>
<proteinExistence type="predicted"/>
<gene>
    <name evidence="1" type="ORF">AUC43_15215</name>
</gene>
<organism evidence="1 2">
    <name type="scientific">Hymenobacter sedentarius</name>
    <dbReference type="NCBI Taxonomy" id="1411621"/>
    <lineage>
        <taxon>Bacteria</taxon>
        <taxon>Pseudomonadati</taxon>
        <taxon>Bacteroidota</taxon>
        <taxon>Cytophagia</taxon>
        <taxon>Cytophagales</taxon>
        <taxon>Hymenobacteraceae</taxon>
        <taxon>Hymenobacter</taxon>
    </lineage>
</organism>
<dbReference type="AlphaFoldDB" id="A0A0U4C7Q5"/>
<keyword evidence="2" id="KW-1185">Reference proteome</keyword>
<dbReference type="STRING" id="1411621.AUC43_15215"/>
<evidence type="ECO:0000313" key="2">
    <source>
        <dbReference type="Proteomes" id="UP000059542"/>
    </source>
</evidence>
<dbReference type="EMBL" id="CP013909">
    <property type="protein sequence ID" value="ALW86312.1"/>
    <property type="molecule type" value="Genomic_DNA"/>
</dbReference>
<dbReference type="RefSeq" id="WP_068195465.1">
    <property type="nucleotide sequence ID" value="NZ_CP013909.1"/>
</dbReference>
<reference evidence="1 2" key="1">
    <citation type="submission" date="2015-12" db="EMBL/GenBank/DDBJ databases">
        <authorList>
            <person name="Shamseldin A."/>
            <person name="Moawad H."/>
            <person name="Abd El-Rahim W.M."/>
            <person name="Sadowsky M.J."/>
        </authorList>
    </citation>
    <scope>NUCLEOTIDE SEQUENCE [LARGE SCALE GENOMIC DNA]</scope>
    <source>
        <strain evidence="1 2">DG5B</strain>
    </source>
</reference>
<accession>A0A0U4C7Q5</accession>
<sequence length="126" mass="14416">MNNHKYDQLAVPMIQIEHDKDYECINPEAWALFDVITFHHRGPKGMTQHHSVLYDTYIVPTGLLVHVNPDTKRVVAQVWSEATQQFLELEMTATQYLEYLKPDDSGWADIVNTVLSAGEPFVAPSF</sequence>
<name>A0A0U4C7Q5_9BACT</name>
<protein>
    <submittedName>
        <fullName evidence="1">Uncharacterized protein</fullName>
    </submittedName>
</protein>
<dbReference type="Proteomes" id="UP000059542">
    <property type="component" value="Chromosome"/>
</dbReference>